<feature type="region of interest" description="Disordered" evidence="1">
    <location>
        <begin position="523"/>
        <end position="561"/>
    </location>
</feature>
<keyword evidence="3" id="KW-1185">Reference proteome</keyword>
<feature type="region of interest" description="Disordered" evidence="1">
    <location>
        <begin position="1"/>
        <end position="26"/>
    </location>
</feature>
<feature type="compositionally biased region" description="Basic and acidic residues" evidence="1">
    <location>
        <begin position="13"/>
        <end position="24"/>
    </location>
</feature>
<name>A0ABP0CYP7_9PEZI</name>
<protein>
    <submittedName>
        <fullName evidence="2">Uncharacterized protein</fullName>
    </submittedName>
</protein>
<dbReference type="EMBL" id="CAWUHD010000177">
    <property type="protein sequence ID" value="CAK7237262.1"/>
    <property type="molecule type" value="Genomic_DNA"/>
</dbReference>
<feature type="compositionally biased region" description="Low complexity" evidence="1">
    <location>
        <begin position="530"/>
        <end position="561"/>
    </location>
</feature>
<feature type="compositionally biased region" description="Basic residues" evidence="1">
    <location>
        <begin position="478"/>
        <end position="487"/>
    </location>
</feature>
<gene>
    <name evidence="2" type="ORF">SEUCBS140593_009899</name>
</gene>
<feature type="region of interest" description="Disordered" evidence="1">
    <location>
        <begin position="428"/>
        <end position="506"/>
    </location>
</feature>
<evidence type="ECO:0000313" key="2">
    <source>
        <dbReference type="EMBL" id="CAK7237262.1"/>
    </source>
</evidence>
<accession>A0ABP0CYP7</accession>
<organism evidence="2 3">
    <name type="scientific">Sporothrix eucalyptigena</name>
    <dbReference type="NCBI Taxonomy" id="1812306"/>
    <lineage>
        <taxon>Eukaryota</taxon>
        <taxon>Fungi</taxon>
        <taxon>Dikarya</taxon>
        <taxon>Ascomycota</taxon>
        <taxon>Pezizomycotina</taxon>
        <taxon>Sordariomycetes</taxon>
        <taxon>Sordariomycetidae</taxon>
        <taxon>Ophiostomatales</taxon>
        <taxon>Ophiostomataceae</taxon>
        <taxon>Sporothrix</taxon>
    </lineage>
</organism>
<evidence type="ECO:0000256" key="1">
    <source>
        <dbReference type="SAM" id="MobiDB-lite"/>
    </source>
</evidence>
<evidence type="ECO:0000313" key="3">
    <source>
        <dbReference type="Proteomes" id="UP001642482"/>
    </source>
</evidence>
<dbReference type="PANTHER" id="PTHR48125:SF12">
    <property type="entry name" value="AT HOOK TRANSCRIPTION FACTOR FAMILY-RELATED"/>
    <property type="match status" value="1"/>
</dbReference>
<proteinExistence type="predicted"/>
<dbReference type="Proteomes" id="UP001642482">
    <property type="component" value="Unassembled WGS sequence"/>
</dbReference>
<sequence length="667" mass="72289">MSLDMDDLAFGGPRKDGEDQRAMAESESLLHGLECSVSGDVDLLDMDFDEHDSLFGGDADMVSLFAGAEDNEQQNQTLTLPLPCPLTLRLPPPPLPLPVSSVSSAVRQTTSSESFCDVSTFFPELLNQQQQQQPQFSEQQGLAMPDQGLGDILGLHFDLDFDVDLGQAVELEVARGTQEQQLRENDQTSPNAAAAYHDEIPSFLQAPAPGIDTLFRATGLSTPDDQEGYGRAADNGHEITNDDGDDDDIVILSSRQIQLGFVNVTSSPLPAPLPQPPPVIQTSIPHYLELRPRCPRGPPPARIDLSHNVEELLPHVQLHSKLSIRGIQDLLGLDADAGRYLVAACQRHLADPAHTVTTSGSADPTALRVLKVTLILSSLALLVEGGVGPRWFGPETPLEPKSMHVWPDDSTTLTLLFIQLLYRLTRNNNARARHRKRTGTSSRSPKGKATKSPIPTSPPPESATPPKSSTPPKEQPRPQKRKRRQKKAAPAQAAPQQPLPAPLPSRPIFAYCSPRVIRDNLLNNTVNKENTPVDNTDTPTDSVEASEASAPPSKAPSPAAAAADLLPARRPPADAVLHYRVNVVDRTSQQRIVPQIVLAHEGAVRDAGYSYVVNLCAQLDQTVDTVSIVTLLGLERVGSDVGWDRVVGRVHDELLMDGEVRVLVCLQ</sequence>
<comment type="caution">
    <text evidence="2">The sequence shown here is derived from an EMBL/GenBank/DDBJ whole genome shotgun (WGS) entry which is preliminary data.</text>
</comment>
<dbReference type="PANTHER" id="PTHR48125">
    <property type="entry name" value="LP07818P1"/>
    <property type="match status" value="1"/>
</dbReference>
<reference evidence="2 3" key="1">
    <citation type="submission" date="2024-01" db="EMBL/GenBank/DDBJ databases">
        <authorList>
            <person name="Allen C."/>
            <person name="Tagirdzhanova G."/>
        </authorList>
    </citation>
    <scope>NUCLEOTIDE SEQUENCE [LARGE SCALE GENOMIC DNA]</scope>
</reference>